<keyword evidence="5" id="KW-0812">Transmembrane</keyword>
<feature type="binding site" evidence="3">
    <location>
        <begin position="483"/>
        <end position="484"/>
    </location>
    <ligand>
        <name>L-glutamate</name>
        <dbReference type="ChEBI" id="CHEBI:29985"/>
    </ligand>
</feature>
<evidence type="ECO:0000256" key="1">
    <source>
        <dbReference type="ARBA" id="ARBA00084097"/>
    </source>
</evidence>
<organism evidence="6 7">
    <name type="scientific">Holothuria leucospilota</name>
    <name type="common">Black long sea cucumber</name>
    <name type="synonym">Mertensiothuria leucospilota</name>
    <dbReference type="NCBI Taxonomy" id="206669"/>
    <lineage>
        <taxon>Eukaryota</taxon>
        <taxon>Metazoa</taxon>
        <taxon>Echinodermata</taxon>
        <taxon>Eleutherozoa</taxon>
        <taxon>Echinozoa</taxon>
        <taxon>Holothuroidea</taxon>
        <taxon>Aspidochirotacea</taxon>
        <taxon>Aspidochirotida</taxon>
        <taxon>Holothuriidae</taxon>
        <taxon>Holothuria</taxon>
    </lineage>
</organism>
<feature type="binding site" evidence="3">
    <location>
        <position position="138"/>
    </location>
    <ligand>
        <name>L-glutamate</name>
        <dbReference type="ChEBI" id="CHEBI:29985"/>
    </ligand>
</feature>
<feature type="active site" description="Nucleophile" evidence="2">
    <location>
        <position position="413"/>
    </location>
</feature>
<dbReference type="SUPFAM" id="SSF56235">
    <property type="entry name" value="N-terminal nucleophile aminohydrolases (Ntn hydrolases)"/>
    <property type="match status" value="1"/>
</dbReference>
<dbReference type="AlphaFoldDB" id="A0A9Q1CGH4"/>
<name>A0A9Q1CGH4_HOLLE</name>
<reference evidence="6" key="1">
    <citation type="submission" date="2021-10" db="EMBL/GenBank/DDBJ databases">
        <title>Tropical sea cucumber genome reveals ecological adaptation and Cuvierian tubules defense mechanism.</title>
        <authorList>
            <person name="Chen T."/>
        </authorList>
    </citation>
    <scope>NUCLEOTIDE SEQUENCE</scope>
    <source>
        <strain evidence="6">Nanhai2018</strain>
        <tissue evidence="6">Muscle</tissue>
    </source>
</reference>
<proteinExistence type="predicted"/>
<dbReference type="FunFam" id="1.10.246.130:FF:000002">
    <property type="entry name" value="glutathione hydrolase 1 proenzyme"/>
    <property type="match status" value="1"/>
</dbReference>
<feature type="binding site" evidence="3">
    <location>
        <position position="455"/>
    </location>
    <ligand>
        <name>L-glutamate</name>
        <dbReference type="ChEBI" id="CHEBI:29985"/>
    </ligand>
</feature>
<evidence type="ECO:0000313" key="6">
    <source>
        <dbReference type="EMBL" id="KAJ8044891.1"/>
    </source>
</evidence>
<dbReference type="PANTHER" id="PTHR11686">
    <property type="entry name" value="GAMMA GLUTAMYL TRANSPEPTIDASE"/>
    <property type="match status" value="1"/>
</dbReference>
<dbReference type="PRINTS" id="PR01210">
    <property type="entry name" value="GGTRANSPTASE"/>
</dbReference>
<feature type="binding site" evidence="3">
    <location>
        <begin position="431"/>
        <end position="433"/>
    </location>
    <ligand>
        <name>L-glutamate</name>
        <dbReference type="ChEBI" id="CHEBI:29985"/>
    </ligand>
</feature>
<dbReference type="InterPro" id="IPR000101">
    <property type="entry name" value="GGT_peptidase"/>
</dbReference>
<dbReference type="Gene3D" id="1.10.246.130">
    <property type="match status" value="1"/>
</dbReference>
<keyword evidence="1" id="KW-1202">Platelet aggregation activating toxin</keyword>
<feature type="transmembrane region" description="Helical" evidence="5">
    <location>
        <begin position="34"/>
        <end position="55"/>
    </location>
</feature>
<feature type="region of interest" description="Disordered" evidence="4">
    <location>
        <begin position="1"/>
        <end position="22"/>
    </location>
</feature>
<dbReference type="NCBIfam" id="TIGR00066">
    <property type="entry name" value="g_glut_trans"/>
    <property type="match status" value="1"/>
</dbReference>
<keyword evidence="6" id="KW-0378">Hydrolase</keyword>
<dbReference type="PANTHER" id="PTHR11686:SF9">
    <property type="entry name" value="RE13973P"/>
    <property type="match status" value="1"/>
</dbReference>
<keyword evidence="7" id="KW-1185">Reference proteome</keyword>
<evidence type="ECO:0000256" key="3">
    <source>
        <dbReference type="PIRSR" id="PIRSR600101-2"/>
    </source>
</evidence>
<evidence type="ECO:0000313" key="7">
    <source>
        <dbReference type="Proteomes" id="UP001152320"/>
    </source>
</evidence>
<evidence type="ECO:0000256" key="2">
    <source>
        <dbReference type="PIRSR" id="PIRSR600101-1"/>
    </source>
</evidence>
<evidence type="ECO:0000256" key="5">
    <source>
        <dbReference type="SAM" id="Phobius"/>
    </source>
</evidence>
<dbReference type="GO" id="GO:0005886">
    <property type="term" value="C:plasma membrane"/>
    <property type="evidence" value="ECO:0007669"/>
    <property type="project" value="TreeGrafter"/>
</dbReference>
<feature type="binding site" evidence="3">
    <location>
        <position position="506"/>
    </location>
    <ligand>
        <name>L-glutamate</name>
        <dbReference type="ChEBI" id="CHEBI:29985"/>
    </ligand>
</feature>
<protein>
    <submittedName>
        <fullName evidence="6">Glutathione hydrolase 1 proenzyme</fullName>
    </submittedName>
</protein>
<comment type="caution">
    <text evidence="6">The sequence shown here is derived from an EMBL/GenBank/DDBJ whole genome shotgun (WGS) entry which is preliminary data.</text>
</comment>
<dbReference type="InterPro" id="IPR029055">
    <property type="entry name" value="Ntn_hydrolases_N"/>
</dbReference>
<evidence type="ECO:0000256" key="4">
    <source>
        <dbReference type="SAM" id="MobiDB-lite"/>
    </source>
</evidence>
<gene>
    <name evidence="6" type="ORF">HOLleu_07777</name>
</gene>
<dbReference type="GO" id="GO:0006751">
    <property type="term" value="P:glutathione catabolic process"/>
    <property type="evidence" value="ECO:0007669"/>
    <property type="project" value="InterPro"/>
</dbReference>
<dbReference type="Proteomes" id="UP001152320">
    <property type="component" value="Chromosome 3"/>
</dbReference>
<keyword evidence="5" id="KW-0472">Membrane</keyword>
<dbReference type="GO" id="GO:0036374">
    <property type="term" value="F:glutathione hydrolase activity"/>
    <property type="evidence" value="ECO:0007669"/>
    <property type="project" value="InterPro"/>
</dbReference>
<dbReference type="EMBL" id="JAIZAY010000003">
    <property type="protein sequence ID" value="KAJ8044891.1"/>
    <property type="molecule type" value="Genomic_DNA"/>
</dbReference>
<dbReference type="InterPro" id="IPR043137">
    <property type="entry name" value="GGT_ssub_C"/>
</dbReference>
<dbReference type="InterPro" id="IPR043138">
    <property type="entry name" value="GGT_lsub"/>
</dbReference>
<dbReference type="OrthoDB" id="1081007at2759"/>
<sequence>MAEVEADVPSQTDDVESRDSISKEKERKITRVKIASAVIIALLVVGLIIALGFLITDFGEELPRSSKHFENAVVAADAVECSIIGRDILQIGGSAADAMVSSLLCTGLFSGHSSGIGGGAFIVYYDRETKEKVFFNGREVAPLAATENMYENDTSASVKGGLAIGVPGEVSAMWELHQAYGKLEWSKLFERTIEFAREGFVVPVALAKAIASREEDIRNDTNLREVFVKENGELYSSGDIMTRPKLADSLRLIADEGKDVFYQGSLKENIVQDIQDYNGIITEEDLERYSVAEKDPLEINLDNWVIYSPPPPGSGAVLSLILNILEGYGLTPDSVSNTDKSALTYHRMIEAFKFAYAKRSALGDEDFLDIKEFVDQMISQAYADELRAKISDEVTHTYEYYEPAFLNVEDSGTAHISIVDADGNACAATSTINLYFGSKVRGSRTGIIFNNEMDDFSQPAADNYFGVPPSQSNFIVPGKRPMSSMTPTVCVDGNGKVMQVSGASGGTRITTAVAATIMYTKWLGIDLETAIERRRLHDQLIPTRVSYEKGYSQGIIDRLAQKGHNMTESSGFAVVQGINRLEDNWFEAHSDTRKGGFPAGY</sequence>
<dbReference type="Pfam" id="PF01019">
    <property type="entry name" value="G_glu_transpept"/>
    <property type="match status" value="1"/>
</dbReference>
<accession>A0A9Q1CGH4</accession>
<dbReference type="Gene3D" id="3.60.20.40">
    <property type="match status" value="1"/>
</dbReference>
<keyword evidence="1" id="KW-0800">Toxin</keyword>
<dbReference type="FunFam" id="3.60.20.40:FF:000001">
    <property type="entry name" value="Gamma-glutamyltranspeptidase 1"/>
    <property type="match status" value="1"/>
</dbReference>
<keyword evidence="5" id="KW-1133">Transmembrane helix</keyword>
<keyword evidence="1" id="KW-1199">Hemostasis impairing toxin</keyword>